<dbReference type="Gene3D" id="1.20.5.370">
    <property type="match status" value="1"/>
</dbReference>
<evidence type="ECO:0000313" key="4">
    <source>
        <dbReference type="Proteomes" id="UP000824998"/>
    </source>
</evidence>
<organism evidence="3 4">
    <name type="scientific">Amylocarpus encephaloides</name>
    <dbReference type="NCBI Taxonomy" id="45428"/>
    <lineage>
        <taxon>Eukaryota</taxon>
        <taxon>Fungi</taxon>
        <taxon>Dikarya</taxon>
        <taxon>Ascomycota</taxon>
        <taxon>Pezizomycotina</taxon>
        <taxon>Leotiomycetes</taxon>
        <taxon>Helotiales</taxon>
        <taxon>Helotiales incertae sedis</taxon>
        <taxon>Amylocarpus</taxon>
    </lineage>
</organism>
<comment type="caution">
    <text evidence="3">The sequence shown here is derived from an EMBL/GenBank/DDBJ whole genome shotgun (WGS) entry which is preliminary data.</text>
</comment>
<evidence type="ECO:0000256" key="1">
    <source>
        <dbReference type="SAM" id="Coils"/>
    </source>
</evidence>
<name>A0A9P7YGK9_9HELO</name>
<gene>
    <name evidence="3" type="ORF">BJ875DRAFT_55083</name>
</gene>
<feature type="compositionally biased region" description="Basic and acidic residues" evidence="2">
    <location>
        <begin position="267"/>
        <end position="295"/>
    </location>
</feature>
<feature type="coiled-coil region" evidence="1">
    <location>
        <begin position="171"/>
        <end position="198"/>
    </location>
</feature>
<dbReference type="OrthoDB" id="8064436at2759"/>
<keyword evidence="1" id="KW-0175">Coiled coil</keyword>
<reference evidence="3" key="1">
    <citation type="journal article" date="2021" name="IMA Fungus">
        <title>Genomic characterization of three marine fungi, including Emericellopsis atlantica sp. nov. with signatures of a generalist lifestyle and marine biomass degradation.</title>
        <authorList>
            <person name="Hagestad O.C."/>
            <person name="Hou L."/>
            <person name="Andersen J.H."/>
            <person name="Hansen E.H."/>
            <person name="Altermark B."/>
            <person name="Li C."/>
            <person name="Kuhnert E."/>
            <person name="Cox R.J."/>
            <person name="Crous P.W."/>
            <person name="Spatafora J.W."/>
            <person name="Lail K."/>
            <person name="Amirebrahimi M."/>
            <person name="Lipzen A."/>
            <person name="Pangilinan J."/>
            <person name="Andreopoulos W."/>
            <person name="Hayes R.D."/>
            <person name="Ng V."/>
            <person name="Grigoriev I.V."/>
            <person name="Jackson S.A."/>
            <person name="Sutton T.D.S."/>
            <person name="Dobson A.D.W."/>
            <person name="Rama T."/>
        </authorList>
    </citation>
    <scope>NUCLEOTIDE SEQUENCE</scope>
    <source>
        <strain evidence="3">TRa018bII</strain>
    </source>
</reference>
<dbReference type="PANTHER" id="PTHR42067">
    <property type="entry name" value="YALI0C15378P"/>
    <property type="match status" value="1"/>
</dbReference>
<evidence type="ECO:0000256" key="2">
    <source>
        <dbReference type="SAM" id="MobiDB-lite"/>
    </source>
</evidence>
<dbReference type="InterPro" id="IPR014751">
    <property type="entry name" value="XRCC4-like_C"/>
</dbReference>
<feature type="compositionally biased region" description="Low complexity" evidence="2">
    <location>
        <begin position="341"/>
        <end position="358"/>
    </location>
</feature>
<dbReference type="SUPFAM" id="SSF58022">
    <property type="entry name" value="XRCC4, C-terminal oligomerization domain"/>
    <property type="match status" value="1"/>
</dbReference>
<feature type="compositionally biased region" description="Pro residues" evidence="2">
    <location>
        <begin position="326"/>
        <end position="340"/>
    </location>
</feature>
<evidence type="ECO:0000313" key="3">
    <source>
        <dbReference type="EMBL" id="KAG9233122.1"/>
    </source>
</evidence>
<feature type="region of interest" description="Disordered" evidence="2">
    <location>
        <begin position="234"/>
        <end position="368"/>
    </location>
</feature>
<protein>
    <submittedName>
        <fullName evidence="3">Uncharacterized protein</fullName>
    </submittedName>
</protein>
<keyword evidence="4" id="KW-1185">Reference proteome</keyword>
<accession>A0A9P7YGK9</accession>
<dbReference type="AlphaFoldDB" id="A0A9P7YGK9"/>
<proteinExistence type="predicted"/>
<dbReference type="EMBL" id="MU251514">
    <property type="protein sequence ID" value="KAG9233122.1"/>
    <property type="molecule type" value="Genomic_DNA"/>
</dbReference>
<sequence>MTRSTMDLEFATVLRVPRPDHSKDDASFVLLHISSTGRRLLDLKLIGTEEENVFATTLKHSQISASKSKKSSCSQDEWEDILLSVLRGVPPKDDTLVQGIEITAKVEKGAASLSITIQKRIEGITQRLGTVSLASTEDEEISLYEWCGSVIQSKDTVTHDLESLQATARSKDEVTRKLEESLAELVSLKDAHENALLEKFSLLLNEKKLKIRDQQRLLSGAKINPAKLEELERLGGDARSRSAGPSRAGKRKVGEAAEDDESNGGFEKMEVDDAENSVKDDSEQEDRRTPEHDSTASEASEDDEPAPPPTRKRASENKQPHAKSPTPAPMEESPPPPPKALPFQRKPPAKPTDAPAADGSETESDDEL</sequence>
<dbReference type="Proteomes" id="UP000824998">
    <property type="component" value="Unassembled WGS sequence"/>
</dbReference>
<dbReference type="PANTHER" id="PTHR42067:SF1">
    <property type="entry name" value="MITOTIC APPARATUS PROTEIN P62"/>
    <property type="match status" value="1"/>
</dbReference>